<sequence length="291" mass="31735">MRKRSAFTVILRAALALAFSVAVQAAVAAPVDVQVWGRSFRIDPSPDAEDRDSRPFSALVGALPSDLAPAPGFRPTDEQVLAEVEERTWIAQFRGEDAFNALLAARRRRNPRIDEFDLAMSFHEGSGGAASPEVQRLFDTHAALKLLTRGLRRSMGKPEEANSGFHFTLPPLPAEVSASYRQQGFNPAAAYAGFRTVRAAYRSGDMALIARVVDFPLTLGGARRRTIRIAAELAAARDAILHPAIREVVSRQAFNDLFVRDQGAMFGNGEVWIGPGRIGNVVFKVRTINAP</sequence>
<keyword evidence="3" id="KW-1185">Reference proteome</keyword>
<organism evidence="2 3">
    <name type="scientific">Sabulicella glaciei</name>
    <dbReference type="NCBI Taxonomy" id="2984948"/>
    <lineage>
        <taxon>Bacteria</taxon>
        <taxon>Pseudomonadati</taxon>
        <taxon>Pseudomonadota</taxon>
        <taxon>Alphaproteobacteria</taxon>
        <taxon>Acetobacterales</taxon>
        <taxon>Acetobacteraceae</taxon>
        <taxon>Sabulicella</taxon>
    </lineage>
</organism>
<evidence type="ECO:0000313" key="2">
    <source>
        <dbReference type="EMBL" id="MCW8086219.1"/>
    </source>
</evidence>
<comment type="caution">
    <text evidence="2">The sequence shown here is derived from an EMBL/GenBank/DDBJ whole genome shotgun (WGS) entry which is preliminary data.</text>
</comment>
<feature type="signal peptide" evidence="1">
    <location>
        <begin position="1"/>
        <end position="25"/>
    </location>
</feature>
<accession>A0ABT3NVN9</accession>
<dbReference type="EMBL" id="JAPFQI010000007">
    <property type="protein sequence ID" value="MCW8086219.1"/>
    <property type="molecule type" value="Genomic_DNA"/>
</dbReference>
<proteinExistence type="predicted"/>
<reference evidence="2 3" key="1">
    <citation type="submission" date="2022-10" db="EMBL/GenBank/DDBJ databases">
        <title>Roseococcus glaciei nov., sp. nov., isolated from glacier.</title>
        <authorList>
            <person name="Liu Q."/>
            <person name="Xin Y.-H."/>
        </authorList>
    </citation>
    <scope>NUCLEOTIDE SEQUENCE [LARGE SCALE GENOMIC DNA]</scope>
    <source>
        <strain evidence="2 3">MDT2-1-1</strain>
    </source>
</reference>
<evidence type="ECO:0000313" key="3">
    <source>
        <dbReference type="Proteomes" id="UP001526430"/>
    </source>
</evidence>
<dbReference type="Proteomes" id="UP001526430">
    <property type="component" value="Unassembled WGS sequence"/>
</dbReference>
<dbReference type="RefSeq" id="WP_301590205.1">
    <property type="nucleotide sequence ID" value="NZ_JAPFQI010000007.1"/>
</dbReference>
<feature type="chain" id="PRO_5046154030" evidence="1">
    <location>
        <begin position="26"/>
        <end position="291"/>
    </location>
</feature>
<protein>
    <submittedName>
        <fullName evidence="2">Uncharacterized protein</fullName>
    </submittedName>
</protein>
<name>A0ABT3NVN9_9PROT</name>
<gene>
    <name evidence="2" type="ORF">OF850_11320</name>
</gene>
<keyword evidence="1" id="KW-0732">Signal</keyword>
<evidence type="ECO:0000256" key="1">
    <source>
        <dbReference type="SAM" id="SignalP"/>
    </source>
</evidence>